<sequence length="108" mass="12326">MVAAINSYIPPSIRTDGLLVSGFTDSSSNSLENEFMIQFLIVPTAANHKGSDVKLAWLHTLKRRLQMHVKIHILLLFGTNLFCDKSRLTVHWKFLPLLQNFAEIRDFS</sequence>
<accession>A0A445D1C7</accession>
<dbReference type="Proteomes" id="UP000289738">
    <property type="component" value="Chromosome A05"/>
</dbReference>
<name>A0A445D1C7_ARAHY</name>
<evidence type="ECO:0000313" key="1">
    <source>
        <dbReference type="EMBL" id="RYR56996.1"/>
    </source>
</evidence>
<dbReference type="EMBL" id="SDMP01000005">
    <property type="protein sequence ID" value="RYR56996.1"/>
    <property type="molecule type" value="Genomic_DNA"/>
</dbReference>
<evidence type="ECO:0000313" key="2">
    <source>
        <dbReference type="Proteomes" id="UP000289738"/>
    </source>
</evidence>
<gene>
    <name evidence="1" type="ORF">Ahy_A05g022738</name>
</gene>
<proteinExistence type="predicted"/>
<dbReference type="AlphaFoldDB" id="A0A445D1C7"/>
<protein>
    <submittedName>
        <fullName evidence="1">Uncharacterized protein</fullName>
    </submittedName>
</protein>
<reference evidence="1 2" key="1">
    <citation type="submission" date="2019-01" db="EMBL/GenBank/DDBJ databases">
        <title>Sequencing of cultivated peanut Arachis hypogaea provides insights into genome evolution and oil improvement.</title>
        <authorList>
            <person name="Chen X."/>
        </authorList>
    </citation>
    <scope>NUCLEOTIDE SEQUENCE [LARGE SCALE GENOMIC DNA]</scope>
    <source>
        <strain evidence="2">cv. Fuhuasheng</strain>
        <tissue evidence="1">Leaves</tissue>
    </source>
</reference>
<keyword evidence="2" id="KW-1185">Reference proteome</keyword>
<comment type="caution">
    <text evidence="1">The sequence shown here is derived from an EMBL/GenBank/DDBJ whole genome shotgun (WGS) entry which is preliminary data.</text>
</comment>
<organism evidence="1 2">
    <name type="scientific">Arachis hypogaea</name>
    <name type="common">Peanut</name>
    <dbReference type="NCBI Taxonomy" id="3818"/>
    <lineage>
        <taxon>Eukaryota</taxon>
        <taxon>Viridiplantae</taxon>
        <taxon>Streptophyta</taxon>
        <taxon>Embryophyta</taxon>
        <taxon>Tracheophyta</taxon>
        <taxon>Spermatophyta</taxon>
        <taxon>Magnoliopsida</taxon>
        <taxon>eudicotyledons</taxon>
        <taxon>Gunneridae</taxon>
        <taxon>Pentapetalae</taxon>
        <taxon>rosids</taxon>
        <taxon>fabids</taxon>
        <taxon>Fabales</taxon>
        <taxon>Fabaceae</taxon>
        <taxon>Papilionoideae</taxon>
        <taxon>50 kb inversion clade</taxon>
        <taxon>dalbergioids sensu lato</taxon>
        <taxon>Dalbergieae</taxon>
        <taxon>Pterocarpus clade</taxon>
        <taxon>Arachis</taxon>
    </lineage>
</organism>